<proteinExistence type="predicted"/>
<evidence type="ECO:0000313" key="2">
    <source>
        <dbReference type="Proteomes" id="UP000182101"/>
    </source>
</evidence>
<accession>A0AAC9NPQ5</accession>
<dbReference type="EMBL" id="CP018024">
    <property type="protein sequence ID" value="APD88755.1"/>
    <property type="molecule type" value="Genomic_DNA"/>
</dbReference>
<reference evidence="1 2" key="1">
    <citation type="submission" date="2016-11" db="EMBL/GenBank/DDBJ databases">
        <title>Networking in microbes: conjugative elements and plasmids in the genus Alteromonas.</title>
        <authorList>
            <person name="Lopez-Perez M."/>
            <person name="Ramon-Marco N."/>
            <person name="Rodriguez-Valera F."/>
        </authorList>
    </citation>
    <scope>NUCLEOTIDE SEQUENCE [LARGE SCALE GENOMIC DNA]</scope>
    <source>
        <strain evidence="1 2">CP48</strain>
    </source>
</reference>
<protein>
    <submittedName>
        <fullName evidence="1">Uncharacterized protein</fullName>
    </submittedName>
</protein>
<evidence type="ECO:0000313" key="1">
    <source>
        <dbReference type="EMBL" id="APD88755.1"/>
    </source>
</evidence>
<organism evidence="1 2">
    <name type="scientific">Alteromonas mediterranea</name>
    <dbReference type="NCBI Taxonomy" id="314275"/>
    <lineage>
        <taxon>Bacteria</taxon>
        <taxon>Pseudomonadati</taxon>
        <taxon>Pseudomonadota</taxon>
        <taxon>Gammaproteobacteria</taxon>
        <taxon>Alteromonadales</taxon>
        <taxon>Alteromonadaceae</taxon>
        <taxon>Alteromonas/Salinimonas group</taxon>
        <taxon>Alteromonas</taxon>
    </lineage>
</organism>
<dbReference type="Proteomes" id="UP000182101">
    <property type="component" value="Chromosome"/>
</dbReference>
<sequence length="137" mass="15207">MKYPRTAKHLKSSMDLRIPIPSIQSFAKCELGAQSTIRVCCLEYRVAFEFVIGLSIEEPLNRRTTTQPTLVAAKVWASLYPSSKRNVVYLGKNYPYNPINTLTAFAGTHTHAFAHVVAFASFITIAAKSSEIGIVKK</sequence>
<name>A0AAC9NPQ5_9ALTE</name>
<gene>
    <name evidence="1" type="ORF">BM524_02425</name>
</gene>
<dbReference type="AlphaFoldDB" id="A0AAC9NPQ5"/>